<dbReference type="NCBIfam" id="TIGR02532">
    <property type="entry name" value="IV_pilin_GFxxxE"/>
    <property type="match status" value="1"/>
</dbReference>
<dbReference type="AlphaFoldDB" id="A0A7C8HDW6"/>
<dbReference type="Pfam" id="PF07963">
    <property type="entry name" value="N_methyl"/>
    <property type="match status" value="1"/>
</dbReference>
<dbReference type="EMBL" id="WSLF01000009">
    <property type="protein sequence ID" value="KAE9633151.1"/>
    <property type="molecule type" value="Genomic_DNA"/>
</dbReference>
<reference evidence="2 3" key="1">
    <citation type="submission" date="2019-12" db="EMBL/GenBank/DDBJ databases">
        <title>Defluviitalea raffinosedens, isolated from a biogas fermenter, genome sequencing and characterization.</title>
        <authorList>
            <person name="Rettenmaier R."/>
            <person name="Schneider M."/>
            <person name="Neuhaus K."/>
            <person name="Liebl W."/>
            <person name="Zverlov V."/>
        </authorList>
    </citation>
    <scope>NUCLEOTIDE SEQUENCE [LARGE SCALE GENOMIC DNA]</scope>
    <source>
        <strain evidence="2 3">249c-K6</strain>
    </source>
</reference>
<feature type="transmembrane region" description="Helical" evidence="1">
    <location>
        <begin position="20"/>
        <end position="40"/>
    </location>
</feature>
<evidence type="ECO:0000256" key="1">
    <source>
        <dbReference type="SAM" id="Phobius"/>
    </source>
</evidence>
<dbReference type="PROSITE" id="PS00409">
    <property type="entry name" value="PROKAR_NTER_METHYL"/>
    <property type="match status" value="1"/>
</dbReference>
<sequence length="141" mass="16169">MISFFRFKFSLNQGFTLIEVLVSLSLISMILTAVLGLFVFSAKSSKRSKESFDATYIARNHMEMIYGLSKTVDFESGLDRLRTEKGFERLSLSENLFGKTVEEKYVTISLKEWGNLIDAIVNVYEDSILRAKMETLLIWAE</sequence>
<dbReference type="Proteomes" id="UP000483018">
    <property type="component" value="Unassembled WGS sequence"/>
</dbReference>
<evidence type="ECO:0000313" key="3">
    <source>
        <dbReference type="Proteomes" id="UP000483018"/>
    </source>
</evidence>
<keyword evidence="1" id="KW-1133">Transmembrane helix</keyword>
<accession>A0A7C8HDW6</accession>
<name>A0A7C8HDW6_9FIRM</name>
<keyword evidence="1" id="KW-0812">Transmembrane</keyword>
<gene>
    <name evidence="2" type="ORF">GND95_09760</name>
</gene>
<comment type="caution">
    <text evidence="2">The sequence shown here is derived from an EMBL/GenBank/DDBJ whole genome shotgun (WGS) entry which is preliminary data.</text>
</comment>
<keyword evidence="3" id="KW-1185">Reference proteome</keyword>
<proteinExistence type="predicted"/>
<dbReference type="RefSeq" id="WP_158740855.1">
    <property type="nucleotide sequence ID" value="NZ_JAFBEP010000012.1"/>
</dbReference>
<dbReference type="OrthoDB" id="2456766at2"/>
<protein>
    <submittedName>
        <fullName evidence="2">Prepilin-type N-terminal cleavage/methylation domain-containing protein</fullName>
    </submittedName>
</protein>
<organism evidence="2 3">
    <name type="scientific">Defluviitalea raffinosedens</name>
    <dbReference type="NCBI Taxonomy" id="1450156"/>
    <lineage>
        <taxon>Bacteria</taxon>
        <taxon>Bacillati</taxon>
        <taxon>Bacillota</taxon>
        <taxon>Clostridia</taxon>
        <taxon>Lachnospirales</taxon>
        <taxon>Defluviitaleaceae</taxon>
        <taxon>Defluviitalea</taxon>
    </lineage>
</organism>
<dbReference type="InterPro" id="IPR012902">
    <property type="entry name" value="N_methyl_site"/>
</dbReference>
<keyword evidence="1" id="KW-0472">Membrane</keyword>
<evidence type="ECO:0000313" key="2">
    <source>
        <dbReference type="EMBL" id="KAE9633151.1"/>
    </source>
</evidence>